<dbReference type="EMBL" id="JACETU010000009">
    <property type="protein sequence ID" value="KAF7421118.1"/>
    <property type="molecule type" value="Genomic_DNA"/>
</dbReference>
<keyword evidence="14" id="KW-1185">Reference proteome</keyword>
<dbReference type="PANTHER" id="PTHR24346">
    <property type="entry name" value="MAP/MICROTUBULE AFFINITY-REGULATING KINASE"/>
    <property type="match status" value="1"/>
</dbReference>
<feature type="compositionally biased region" description="Polar residues" evidence="10">
    <location>
        <begin position="1001"/>
        <end position="1039"/>
    </location>
</feature>
<dbReference type="SUPFAM" id="SSF103243">
    <property type="entry name" value="KA1-like"/>
    <property type="match status" value="1"/>
</dbReference>
<evidence type="ECO:0000256" key="1">
    <source>
        <dbReference type="ARBA" id="ARBA00012513"/>
    </source>
</evidence>
<dbReference type="EC" id="2.7.11.1" evidence="1"/>
<protein>
    <recommendedName>
        <fullName evidence="1">non-specific serine/threonine protein kinase</fullName>
        <ecNumber evidence="1">2.7.11.1</ecNumber>
    </recommendedName>
</protein>
<evidence type="ECO:0000259" key="11">
    <source>
        <dbReference type="PROSITE" id="PS50011"/>
    </source>
</evidence>
<feature type="compositionally biased region" description="Low complexity" evidence="10">
    <location>
        <begin position="638"/>
        <end position="652"/>
    </location>
</feature>
<feature type="compositionally biased region" description="Basic and acidic residues" evidence="10">
    <location>
        <begin position="861"/>
        <end position="873"/>
    </location>
</feature>
<dbReference type="InterPro" id="IPR017441">
    <property type="entry name" value="Protein_kinase_ATP_BS"/>
</dbReference>
<evidence type="ECO:0000256" key="4">
    <source>
        <dbReference type="ARBA" id="ARBA00022741"/>
    </source>
</evidence>
<feature type="binding site" evidence="9">
    <location>
        <position position="133"/>
    </location>
    <ligand>
        <name>ATP</name>
        <dbReference type="ChEBI" id="CHEBI:30616"/>
    </ligand>
</feature>
<feature type="compositionally biased region" description="Basic and acidic residues" evidence="10">
    <location>
        <begin position="601"/>
        <end position="636"/>
    </location>
</feature>
<evidence type="ECO:0000256" key="9">
    <source>
        <dbReference type="PROSITE-ProRule" id="PRU10141"/>
    </source>
</evidence>
<name>A0A8H6ZM66_PLEOS</name>
<dbReference type="InterPro" id="IPR000719">
    <property type="entry name" value="Prot_kinase_dom"/>
</dbReference>
<feature type="compositionally biased region" description="Basic and acidic residues" evidence="10">
    <location>
        <begin position="655"/>
        <end position="664"/>
    </location>
</feature>
<dbReference type="PROSITE" id="PS00107">
    <property type="entry name" value="PROTEIN_KINASE_ATP"/>
    <property type="match status" value="1"/>
</dbReference>
<feature type="region of interest" description="Disordered" evidence="10">
    <location>
        <begin position="1"/>
        <end position="76"/>
    </location>
</feature>
<feature type="compositionally biased region" description="Polar residues" evidence="10">
    <location>
        <begin position="1049"/>
        <end position="1059"/>
    </location>
</feature>
<dbReference type="PROSITE" id="PS00108">
    <property type="entry name" value="PROTEIN_KINASE_ST"/>
    <property type="match status" value="1"/>
</dbReference>
<keyword evidence="3" id="KW-0808">Transferase</keyword>
<dbReference type="GO" id="GO:0005524">
    <property type="term" value="F:ATP binding"/>
    <property type="evidence" value="ECO:0007669"/>
    <property type="project" value="UniProtKB-UniRule"/>
</dbReference>
<dbReference type="InterPro" id="IPR011009">
    <property type="entry name" value="Kinase-like_dom_sf"/>
</dbReference>
<dbReference type="InterPro" id="IPR001772">
    <property type="entry name" value="KA1_dom"/>
</dbReference>
<dbReference type="GeneID" id="59381456"/>
<evidence type="ECO:0000256" key="7">
    <source>
        <dbReference type="ARBA" id="ARBA00047899"/>
    </source>
</evidence>
<feature type="region of interest" description="Disordered" evidence="10">
    <location>
        <begin position="397"/>
        <end position="518"/>
    </location>
</feature>
<feature type="compositionally biased region" description="Polar residues" evidence="10">
    <location>
        <begin position="716"/>
        <end position="733"/>
    </location>
</feature>
<dbReference type="PROSITE" id="PS50032">
    <property type="entry name" value="KA1"/>
    <property type="match status" value="1"/>
</dbReference>
<feature type="region of interest" description="Disordered" evidence="10">
    <location>
        <begin position="967"/>
        <end position="1091"/>
    </location>
</feature>
<dbReference type="GO" id="GO:0005737">
    <property type="term" value="C:cytoplasm"/>
    <property type="evidence" value="ECO:0007669"/>
    <property type="project" value="TreeGrafter"/>
</dbReference>
<dbReference type="InterPro" id="IPR028375">
    <property type="entry name" value="KA1/Ssp2_C"/>
</dbReference>
<dbReference type="PANTHER" id="PTHR24346:SF110">
    <property type="entry name" value="NON-SPECIFIC SERINE_THREONINE PROTEIN KINASE"/>
    <property type="match status" value="1"/>
</dbReference>
<feature type="compositionally biased region" description="Polar residues" evidence="10">
    <location>
        <begin position="485"/>
        <end position="495"/>
    </location>
</feature>
<evidence type="ECO:0000256" key="3">
    <source>
        <dbReference type="ARBA" id="ARBA00022679"/>
    </source>
</evidence>
<dbReference type="VEuPathDB" id="FungiDB:PC9H_011638"/>
<evidence type="ECO:0000313" key="13">
    <source>
        <dbReference type="EMBL" id="KAF7421118.1"/>
    </source>
</evidence>
<comment type="catalytic activity">
    <reaction evidence="8">
        <text>L-seryl-[protein] + ATP = O-phospho-L-seryl-[protein] + ADP + H(+)</text>
        <dbReference type="Rhea" id="RHEA:17989"/>
        <dbReference type="Rhea" id="RHEA-COMP:9863"/>
        <dbReference type="Rhea" id="RHEA-COMP:11604"/>
        <dbReference type="ChEBI" id="CHEBI:15378"/>
        <dbReference type="ChEBI" id="CHEBI:29999"/>
        <dbReference type="ChEBI" id="CHEBI:30616"/>
        <dbReference type="ChEBI" id="CHEBI:83421"/>
        <dbReference type="ChEBI" id="CHEBI:456216"/>
        <dbReference type="EC" id="2.7.11.1"/>
    </reaction>
</comment>
<feature type="compositionally biased region" description="Low complexity" evidence="10">
    <location>
        <begin position="848"/>
        <end position="857"/>
    </location>
</feature>
<evidence type="ECO:0000256" key="2">
    <source>
        <dbReference type="ARBA" id="ARBA00022527"/>
    </source>
</evidence>
<gene>
    <name evidence="13" type="ORF">PC9H_011638</name>
</gene>
<reference evidence="13" key="1">
    <citation type="submission" date="2019-07" db="EMBL/GenBank/DDBJ databases">
        <authorList>
            <person name="Palmer J.M."/>
        </authorList>
    </citation>
    <scope>NUCLEOTIDE SEQUENCE</scope>
    <source>
        <strain evidence="13">PC9</strain>
    </source>
</reference>
<organism evidence="13 14">
    <name type="scientific">Pleurotus ostreatus</name>
    <name type="common">Oyster mushroom</name>
    <name type="synonym">White-rot fungus</name>
    <dbReference type="NCBI Taxonomy" id="5322"/>
    <lineage>
        <taxon>Eukaryota</taxon>
        <taxon>Fungi</taxon>
        <taxon>Dikarya</taxon>
        <taxon>Basidiomycota</taxon>
        <taxon>Agaricomycotina</taxon>
        <taxon>Agaricomycetes</taxon>
        <taxon>Agaricomycetidae</taxon>
        <taxon>Agaricales</taxon>
        <taxon>Pleurotineae</taxon>
        <taxon>Pleurotaceae</taxon>
        <taxon>Pleurotus</taxon>
    </lineage>
</organism>
<feature type="compositionally biased region" description="Low complexity" evidence="10">
    <location>
        <begin position="15"/>
        <end position="40"/>
    </location>
</feature>
<dbReference type="GO" id="GO:0004674">
    <property type="term" value="F:protein serine/threonine kinase activity"/>
    <property type="evidence" value="ECO:0007669"/>
    <property type="project" value="UniProtKB-KW"/>
</dbReference>
<dbReference type="Gene3D" id="1.10.510.10">
    <property type="entry name" value="Transferase(Phosphotransferase) domain 1"/>
    <property type="match status" value="1"/>
</dbReference>
<dbReference type="FunFam" id="1.10.510.10:FF:000636">
    <property type="entry name" value="Non-specific serine/threonine protein kinase"/>
    <property type="match status" value="1"/>
</dbReference>
<evidence type="ECO:0000256" key="10">
    <source>
        <dbReference type="SAM" id="MobiDB-lite"/>
    </source>
</evidence>
<keyword evidence="2" id="KW-0723">Serine/threonine-protein kinase</keyword>
<evidence type="ECO:0000259" key="12">
    <source>
        <dbReference type="PROSITE" id="PS50032"/>
    </source>
</evidence>
<feature type="domain" description="KA1" evidence="12">
    <location>
        <begin position="1245"/>
        <end position="1295"/>
    </location>
</feature>
<dbReference type="SMART" id="SM00220">
    <property type="entry name" value="S_TKc"/>
    <property type="match status" value="1"/>
</dbReference>
<feature type="compositionally biased region" description="Polar residues" evidence="10">
    <location>
        <begin position="54"/>
        <end position="71"/>
    </location>
</feature>
<feature type="compositionally biased region" description="Low complexity" evidence="10">
    <location>
        <begin position="415"/>
        <end position="434"/>
    </location>
</feature>
<dbReference type="PROSITE" id="PS50011">
    <property type="entry name" value="PROTEIN_KINASE_DOM"/>
    <property type="match status" value="1"/>
</dbReference>
<keyword evidence="6 9" id="KW-0067">ATP-binding</keyword>
<accession>A0A8H6ZM66</accession>
<dbReference type="GO" id="GO:0035556">
    <property type="term" value="P:intracellular signal transduction"/>
    <property type="evidence" value="ECO:0007669"/>
    <property type="project" value="TreeGrafter"/>
</dbReference>
<dbReference type="FunFam" id="3.30.200.20:FF:000003">
    <property type="entry name" value="Non-specific serine/threonine protein kinase"/>
    <property type="match status" value="1"/>
</dbReference>
<feature type="domain" description="Protein kinase" evidence="11">
    <location>
        <begin position="104"/>
        <end position="366"/>
    </location>
</feature>
<evidence type="ECO:0000256" key="5">
    <source>
        <dbReference type="ARBA" id="ARBA00022777"/>
    </source>
</evidence>
<dbReference type="Gene3D" id="3.30.310.80">
    <property type="entry name" value="Kinase associated domain 1, KA1"/>
    <property type="match status" value="1"/>
</dbReference>
<feature type="compositionally biased region" description="Basic and acidic residues" evidence="10">
    <location>
        <begin position="467"/>
        <end position="477"/>
    </location>
</feature>
<dbReference type="Proteomes" id="UP000623687">
    <property type="component" value="Unassembled WGS sequence"/>
</dbReference>
<dbReference type="Pfam" id="PF00069">
    <property type="entry name" value="Pkinase"/>
    <property type="match status" value="1"/>
</dbReference>
<evidence type="ECO:0000256" key="8">
    <source>
        <dbReference type="ARBA" id="ARBA00048679"/>
    </source>
</evidence>
<feature type="compositionally biased region" description="Polar residues" evidence="10">
    <location>
        <begin position="1068"/>
        <end position="1088"/>
    </location>
</feature>
<feature type="compositionally biased region" description="Polar residues" evidence="10">
    <location>
        <begin position="810"/>
        <end position="839"/>
    </location>
</feature>
<comment type="catalytic activity">
    <reaction evidence="7">
        <text>L-threonyl-[protein] + ATP = O-phospho-L-threonyl-[protein] + ADP + H(+)</text>
        <dbReference type="Rhea" id="RHEA:46608"/>
        <dbReference type="Rhea" id="RHEA-COMP:11060"/>
        <dbReference type="Rhea" id="RHEA-COMP:11605"/>
        <dbReference type="ChEBI" id="CHEBI:15378"/>
        <dbReference type="ChEBI" id="CHEBI:30013"/>
        <dbReference type="ChEBI" id="CHEBI:30616"/>
        <dbReference type="ChEBI" id="CHEBI:61977"/>
        <dbReference type="ChEBI" id="CHEBI:456216"/>
        <dbReference type="EC" id="2.7.11.1"/>
    </reaction>
</comment>
<keyword evidence="4 9" id="KW-0547">Nucleotide-binding</keyword>
<evidence type="ECO:0000313" key="14">
    <source>
        <dbReference type="Proteomes" id="UP000623687"/>
    </source>
</evidence>
<feature type="region of interest" description="Disordered" evidence="10">
    <location>
        <begin position="539"/>
        <end position="926"/>
    </location>
</feature>
<dbReference type="InterPro" id="IPR008271">
    <property type="entry name" value="Ser/Thr_kinase_AS"/>
</dbReference>
<evidence type="ECO:0000256" key="6">
    <source>
        <dbReference type="ARBA" id="ARBA00022840"/>
    </source>
</evidence>
<comment type="caution">
    <text evidence="13">The sequence shown here is derived from an EMBL/GenBank/DDBJ whole genome shotgun (WGS) entry which is preliminary data.</text>
</comment>
<proteinExistence type="predicted"/>
<dbReference type="RefSeq" id="XP_036626976.1">
    <property type="nucleotide sequence ID" value="XM_036781121.1"/>
</dbReference>
<sequence>MATTASLQIPSAEPGPSRQQQVQQGQYRPVSVAVQPASATSPPPSAARRQRASHTVQPSSRDESASGNHSGSAPVAYHDVYSHPAAVAYLAAHPRRTIPKFGPYLLLHTLGEGEFGKVKLGLHSLWGEEVAVKLIRRGNVDNSVRMSKVEREIEVLRTLKHPNIVRLYDVIETDKYIGIILEYASGGELFDHILAHRYLREGYASKLFYQLLSGVWYIHQKKIVHRDLKLENLLLDRHRNILITDFGFANRFEHRADDLMQTSCGSPCYAAPELVISEGLYVGSAVDIWSCGVILYAMLAGYLPFDDDPANPDGDNINLLYKYIVNTPLTFPDYISDQARDLLSLMLVPDPTKRASLEAVMNHSWLAAFHAPPAEGEVMDIDVPRAFGRTVEDLERQAMEQHQQKRLAYQRQMRAAAAAATGQHQQSSTTSPHGHGSRHGHHSYQPDVLSAGPASAGVVSPNSRHRERSEHHRERTQPEYLYETSLDQSYASTASPGMPTPPTSAPAVSGSTAASAGRKGFVPSPVAVPMDEDDPFSMPVGPKSAGVVANNAPAERERRPSMDGTRLPAAVASPPLPEVATKSPPKKPADGFRHTIQVEYDEPKSSRRSDDRAASRRSEDKEKERRKERTDRDRSASPRRSAGASNAGRSPSVGPKRDERDRQSRVASGTKPLPPSPNILAAEPPITASSAKRNGETPPPASERTPTKAKSAAANGASTPTHPRNNVPDTLSMPTPVVNVNAASPPGTPVAFSPTAKDRDDISMDIDDVKGARKKPSSEDKRETSSQHSKGSGHRRGLSAVGLGKIFGGSPSSTNERIPSEGSDTSGQSGSRRPSTLQLPSDGESKKSSVGSSVLLSPANSDKEGGKEKDPKKTSRRNTLTVMVEPFSRSIRNRNNKGRGASTPLHTPGAETANIETKDVPVPSMPTKEELNADEFIKVSQADTSVDLDAGGMQASTSAAKKVMQWFRGRGRGGRDSIGLGEPPLNAPELPEKEPAERSRTPTQLTTNEKANASSTTVNQATAVTSPKESARSPSTQRGGLSPLGHPQRSASSGVSNPLSIGRWMRPSLTTASPAVTAARTRQTSKNPNDAIRIHHGPVVTATITNMAPPEVMKHVKQVLDGMGVEIQLESEFKYRCVRVKRRKGAVGGSVAGADSGSQLTAVNMMGSAASNGVDRRGLPVPSHGTFSGNMLKGLLMRRQSSQVSSPNMQPSLSFDDEAISPIGETTSQSINPSQDHSPVYGDISQDAGDEVRFSVELTRLDGLNDTYSLDIRRLRGNLRSYKFLHDIIRDRADLQR</sequence>
<dbReference type="OrthoDB" id="193931at2759"/>
<feature type="compositionally biased region" description="Basic and acidic residues" evidence="10">
    <location>
        <begin position="990"/>
        <end position="1000"/>
    </location>
</feature>
<feature type="compositionally biased region" description="Basic and acidic residues" evidence="10">
    <location>
        <begin position="756"/>
        <end position="785"/>
    </location>
</feature>
<keyword evidence="5" id="KW-0418">Kinase</keyword>
<dbReference type="SUPFAM" id="SSF56112">
    <property type="entry name" value="Protein kinase-like (PK-like)"/>
    <property type="match status" value="1"/>
</dbReference>